<dbReference type="GO" id="GO:0005634">
    <property type="term" value="C:nucleus"/>
    <property type="evidence" value="ECO:0007669"/>
    <property type="project" value="TreeGrafter"/>
</dbReference>
<feature type="compositionally biased region" description="Basic and acidic residues" evidence="10">
    <location>
        <begin position="243"/>
        <end position="254"/>
    </location>
</feature>
<feature type="compositionally biased region" description="Polar residues" evidence="10">
    <location>
        <begin position="262"/>
        <end position="271"/>
    </location>
</feature>
<keyword evidence="13" id="KW-1185">Reference proteome</keyword>
<keyword evidence="3" id="KW-0597">Phosphoprotein</keyword>
<comment type="catalytic activity">
    <reaction evidence="1">
        <text>S-ubiquitinyl-[E2 ubiquitin-conjugating enzyme]-L-cysteine + [acceptor protein]-L-lysine = [E2 ubiquitin-conjugating enzyme]-L-cysteine + N(6)-ubiquitinyl-[acceptor protein]-L-lysine.</text>
        <dbReference type="EC" id="2.3.2.27"/>
    </reaction>
</comment>
<keyword evidence="7" id="KW-0833">Ubl conjugation pathway</keyword>
<feature type="domain" description="RING-type" evidence="11">
    <location>
        <begin position="626"/>
        <end position="667"/>
    </location>
</feature>
<protein>
    <recommendedName>
        <fullName evidence="2">RING-type E3 ubiquitin transferase</fullName>
        <ecNumber evidence="2">2.3.2.27</ecNumber>
    </recommendedName>
</protein>
<dbReference type="EMBL" id="KL218793">
    <property type="protein sequence ID" value="KFP08525.1"/>
    <property type="molecule type" value="Genomic_DNA"/>
</dbReference>
<dbReference type="SMART" id="SM00184">
    <property type="entry name" value="RING"/>
    <property type="match status" value="1"/>
</dbReference>
<feature type="region of interest" description="Disordered" evidence="10">
    <location>
        <begin position="1"/>
        <end position="25"/>
    </location>
</feature>
<dbReference type="InterPro" id="IPR001841">
    <property type="entry name" value="Znf_RING"/>
</dbReference>
<dbReference type="InterPro" id="IPR013083">
    <property type="entry name" value="Znf_RING/FYVE/PHD"/>
</dbReference>
<keyword evidence="4" id="KW-0808">Transferase</keyword>
<dbReference type="AlphaFoldDB" id="A0A091IME2"/>
<evidence type="ECO:0000313" key="13">
    <source>
        <dbReference type="Proteomes" id="UP000054308"/>
    </source>
</evidence>
<keyword evidence="5" id="KW-0479">Metal-binding</keyword>
<evidence type="ECO:0000259" key="11">
    <source>
        <dbReference type="PROSITE" id="PS50089"/>
    </source>
</evidence>
<keyword evidence="6 9" id="KW-0863">Zinc-finger</keyword>
<evidence type="ECO:0000256" key="7">
    <source>
        <dbReference type="ARBA" id="ARBA00022786"/>
    </source>
</evidence>
<dbReference type="GO" id="GO:0008270">
    <property type="term" value="F:zinc ion binding"/>
    <property type="evidence" value="ECO:0007669"/>
    <property type="project" value="UniProtKB-KW"/>
</dbReference>
<dbReference type="FunFam" id="3.30.40.10:FF:000152">
    <property type="entry name" value="E3 ubiquitin-protein ligase Praja-1 isoform X1"/>
    <property type="match status" value="1"/>
</dbReference>
<feature type="region of interest" description="Disordered" evidence="10">
    <location>
        <begin position="491"/>
        <end position="516"/>
    </location>
</feature>
<evidence type="ECO:0000256" key="9">
    <source>
        <dbReference type="PROSITE-ProRule" id="PRU00175"/>
    </source>
</evidence>
<dbReference type="PROSITE" id="PS50089">
    <property type="entry name" value="ZF_RING_2"/>
    <property type="match status" value="1"/>
</dbReference>
<name>A0A091IME2_CALAN</name>
<accession>A0A091IME2</accession>
<feature type="region of interest" description="Disordered" evidence="10">
    <location>
        <begin position="243"/>
        <end position="271"/>
    </location>
</feature>
<organism evidence="12 13">
    <name type="scientific">Calypte anna</name>
    <name type="common">Anna's hummingbird</name>
    <name type="synonym">Archilochus anna</name>
    <dbReference type="NCBI Taxonomy" id="9244"/>
    <lineage>
        <taxon>Eukaryota</taxon>
        <taxon>Metazoa</taxon>
        <taxon>Chordata</taxon>
        <taxon>Craniata</taxon>
        <taxon>Vertebrata</taxon>
        <taxon>Euteleostomi</taxon>
        <taxon>Archelosauria</taxon>
        <taxon>Archosauria</taxon>
        <taxon>Dinosauria</taxon>
        <taxon>Saurischia</taxon>
        <taxon>Theropoda</taxon>
        <taxon>Coelurosauria</taxon>
        <taxon>Aves</taxon>
        <taxon>Neognathae</taxon>
        <taxon>Neoaves</taxon>
        <taxon>Strisores</taxon>
        <taxon>Apodiformes</taxon>
        <taxon>Trochilidae</taxon>
        <taxon>Calypte</taxon>
    </lineage>
</organism>
<reference evidence="12 13" key="1">
    <citation type="submission" date="2014-04" db="EMBL/GenBank/DDBJ databases">
        <title>Genome evolution of avian class.</title>
        <authorList>
            <person name="Zhang G."/>
            <person name="Li C."/>
        </authorList>
    </citation>
    <scope>NUCLEOTIDE SEQUENCE [LARGE SCALE GENOMIC DNA]</scope>
    <source>
        <strain evidence="12">BGI_N300</strain>
    </source>
</reference>
<feature type="region of interest" description="Disordered" evidence="10">
    <location>
        <begin position="312"/>
        <end position="371"/>
    </location>
</feature>
<evidence type="ECO:0000256" key="4">
    <source>
        <dbReference type="ARBA" id="ARBA00022679"/>
    </source>
</evidence>
<evidence type="ECO:0000256" key="10">
    <source>
        <dbReference type="SAM" id="MobiDB-lite"/>
    </source>
</evidence>
<feature type="region of interest" description="Disordered" evidence="10">
    <location>
        <begin position="160"/>
        <end position="181"/>
    </location>
</feature>
<evidence type="ECO:0000256" key="5">
    <source>
        <dbReference type="ARBA" id="ARBA00022723"/>
    </source>
</evidence>
<evidence type="ECO:0000256" key="8">
    <source>
        <dbReference type="ARBA" id="ARBA00022833"/>
    </source>
</evidence>
<dbReference type="SUPFAM" id="SSF57850">
    <property type="entry name" value="RING/U-box"/>
    <property type="match status" value="1"/>
</dbReference>
<proteinExistence type="predicted"/>
<dbReference type="InterPro" id="IPR051834">
    <property type="entry name" value="RING_finger_E3_ligase"/>
</dbReference>
<feature type="region of interest" description="Disordered" evidence="10">
    <location>
        <begin position="445"/>
        <end position="479"/>
    </location>
</feature>
<dbReference type="CDD" id="cd16465">
    <property type="entry name" value="RING-H2_PJA1_2"/>
    <property type="match status" value="1"/>
</dbReference>
<dbReference type="Gene3D" id="3.30.40.10">
    <property type="entry name" value="Zinc/RING finger domain, C3HC4 (zinc finger)"/>
    <property type="match status" value="1"/>
</dbReference>
<keyword evidence="8" id="KW-0862">Zinc</keyword>
<dbReference type="PANTHER" id="PTHR45931">
    <property type="entry name" value="SI:CH211-59O9.10"/>
    <property type="match status" value="1"/>
</dbReference>
<evidence type="ECO:0000256" key="1">
    <source>
        <dbReference type="ARBA" id="ARBA00000900"/>
    </source>
</evidence>
<dbReference type="GO" id="GO:0006511">
    <property type="term" value="P:ubiquitin-dependent protein catabolic process"/>
    <property type="evidence" value="ECO:0007669"/>
    <property type="project" value="TreeGrafter"/>
</dbReference>
<evidence type="ECO:0000256" key="2">
    <source>
        <dbReference type="ARBA" id="ARBA00012483"/>
    </source>
</evidence>
<dbReference type="Proteomes" id="UP000054308">
    <property type="component" value="Unassembled WGS sequence"/>
</dbReference>
<gene>
    <name evidence="12" type="ORF">N300_08320</name>
</gene>
<dbReference type="EC" id="2.3.2.27" evidence="2"/>
<evidence type="ECO:0000313" key="12">
    <source>
        <dbReference type="EMBL" id="KFP08525.1"/>
    </source>
</evidence>
<feature type="non-terminal residue" evidence="12">
    <location>
        <position position="670"/>
    </location>
</feature>
<feature type="compositionally biased region" description="Acidic residues" evidence="10">
    <location>
        <begin position="161"/>
        <end position="173"/>
    </location>
</feature>
<dbReference type="GO" id="GO:0061630">
    <property type="term" value="F:ubiquitin protein ligase activity"/>
    <property type="evidence" value="ECO:0007669"/>
    <property type="project" value="UniProtKB-EC"/>
</dbReference>
<dbReference type="Pfam" id="PF13639">
    <property type="entry name" value="zf-RING_2"/>
    <property type="match status" value="1"/>
</dbReference>
<dbReference type="STRING" id="9244.A0A091IME2"/>
<evidence type="ECO:0000256" key="6">
    <source>
        <dbReference type="ARBA" id="ARBA00022771"/>
    </source>
</evidence>
<feature type="compositionally biased region" description="Low complexity" evidence="10">
    <location>
        <begin position="446"/>
        <end position="462"/>
    </location>
</feature>
<evidence type="ECO:0000256" key="3">
    <source>
        <dbReference type="ARBA" id="ARBA00022553"/>
    </source>
</evidence>
<feature type="non-terminal residue" evidence="12">
    <location>
        <position position="1"/>
    </location>
</feature>
<sequence>SHAAMGQEAGKPVLPRPSGRFRAATGRRYGRRHTYVVFRASVNRQGRGGHQHNEDQKLLEFECAQEQNSSCTPLVQVSSGSFHQPLSGSIATERLVHQTVANQTSNSGLSPLSPFSYGLEGNKVLGNITNSHEGSEDLSEYASGGCNGLNCQKGSATVDIDSYEPDSDGEKDDVQDKFSSARKVNRVKGTAENTFSGLKKRSQSSTDLEFRKSTLSHRAARECFEEAGPVPSVSHFTLESDRAYPNKKTAEPSAKDPAILKSNPSGASCETQQTKTVDVGIGASVAIANELSVNDRSEQGSSPELVVRPKIRKQKSASQLQRDVLLPNNEEENGSWKTSEIAQVQQGPEGPAERALQNSKEMSSSMGLASRGHRGFQQNTEIDLGKNAAAQERKAVLGNTTSCDEFKHGSERDIRHLSVSYEDEDSSECSDGECSAAVPSYFTAVEKQQSSSEESEKTTPSGEEQEPVVDSSSSIEDTNLAVGGVEQTLLEEGEVSSSMKQEGESSSDEENDKADESMQSGMFLLDGNNNLEDDSSASEDLDMEWSVFDEFDGLGFPPALPFVDPRFLAFMAVADEQAVETILTHLELLGFGVEDVHPPAPKESIDSLPQIIVTDDHDGIGKDQCCTICYSEYVKDEIITQLPCHHLFHRPCVIHWLQQSGTCPVCRRVL</sequence>
<dbReference type="PANTHER" id="PTHR45931:SF3">
    <property type="entry name" value="RING ZINC FINGER-CONTAINING PROTEIN"/>
    <property type="match status" value="1"/>
</dbReference>
<feature type="compositionally biased region" description="Polar residues" evidence="10">
    <location>
        <begin position="356"/>
        <end position="367"/>
    </location>
</feature>
<feature type="compositionally biased region" description="Polar residues" evidence="10">
    <location>
        <begin position="335"/>
        <end position="346"/>
    </location>
</feature>